<dbReference type="Gene3D" id="3.10.129.10">
    <property type="entry name" value="Hotdog Thioesterase"/>
    <property type="match status" value="1"/>
</dbReference>
<evidence type="ECO:0000313" key="3">
    <source>
        <dbReference type="EMBL" id="MDZ5766748.1"/>
    </source>
</evidence>
<dbReference type="Pfam" id="PF13279">
    <property type="entry name" value="4HBT_2"/>
    <property type="match status" value="1"/>
</dbReference>
<dbReference type="CDD" id="cd00586">
    <property type="entry name" value="4HBT"/>
    <property type="match status" value="1"/>
</dbReference>
<dbReference type="EMBL" id="JAXRVB010000037">
    <property type="protein sequence ID" value="MDZ5766748.1"/>
    <property type="molecule type" value="Genomic_DNA"/>
</dbReference>
<name>A0AAJ2TQJ0_STEMA</name>
<evidence type="ECO:0000256" key="1">
    <source>
        <dbReference type="ARBA" id="ARBA00005953"/>
    </source>
</evidence>
<dbReference type="Proteomes" id="UP001288387">
    <property type="component" value="Unassembled WGS sequence"/>
</dbReference>
<gene>
    <name evidence="3" type="ORF">U4I38_19950</name>
</gene>
<comment type="caution">
    <text evidence="3">The sequence shown here is derived from an EMBL/GenBank/DDBJ whole genome shotgun (WGS) entry which is preliminary data.</text>
</comment>
<keyword evidence="2 3" id="KW-0378">Hydrolase</keyword>
<dbReference type="InterPro" id="IPR050563">
    <property type="entry name" value="4-hydroxybenzoyl-CoA_TE"/>
</dbReference>
<dbReference type="InterPro" id="IPR029069">
    <property type="entry name" value="HotDog_dom_sf"/>
</dbReference>
<dbReference type="PANTHER" id="PTHR31793:SF27">
    <property type="entry name" value="NOVEL THIOESTERASE SUPERFAMILY DOMAIN AND SAPOSIN A-TYPE DOMAIN CONTAINING PROTEIN (0610012H03RIK)"/>
    <property type="match status" value="1"/>
</dbReference>
<dbReference type="GO" id="GO:0047617">
    <property type="term" value="F:fatty acyl-CoA hydrolase activity"/>
    <property type="evidence" value="ECO:0007669"/>
    <property type="project" value="TreeGrafter"/>
</dbReference>
<proteinExistence type="inferred from homology"/>
<organism evidence="3 4">
    <name type="scientific">Stenotrophomonas maltophilia</name>
    <name type="common">Pseudomonas maltophilia</name>
    <name type="synonym">Xanthomonas maltophilia</name>
    <dbReference type="NCBI Taxonomy" id="40324"/>
    <lineage>
        <taxon>Bacteria</taxon>
        <taxon>Pseudomonadati</taxon>
        <taxon>Pseudomonadota</taxon>
        <taxon>Gammaproteobacteria</taxon>
        <taxon>Lysobacterales</taxon>
        <taxon>Lysobacteraceae</taxon>
        <taxon>Stenotrophomonas</taxon>
        <taxon>Stenotrophomonas maltophilia group</taxon>
    </lineage>
</organism>
<reference evidence="3" key="1">
    <citation type="submission" date="2023-12" db="EMBL/GenBank/DDBJ databases">
        <title>'Antibacterial potential of Stenotrophomonas maltophilia cystic fibrosis isolates' (manuscript under preparation).</title>
        <authorList>
            <person name="Crisan C.V."/>
            <person name="Pettis M."/>
            <person name="Goldberg J.B."/>
        </authorList>
    </citation>
    <scope>NUCLEOTIDE SEQUENCE</scope>
    <source>
        <strain evidence="3">CCV129</strain>
    </source>
</reference>
<dbReference type="PANTHER" id="PTHR31793">
    <property type="entry name" value="4-HYDROXYBENZOYL-COA THIOESTERASE FAMILY MEMBER"/>
    <property type="match status" value="1"/>
</dbReference>
<dbReference type="RefSeq" id="WP_099553749.1">
    <property type="nucleotide sequence ID" value="NZ_JAKJQX010000033.1"/>
</dbReference>
<dbReference type="AlphaFoldDB" id="A0AAJ2TQJ0"/>
<accession>A0AAJ2TQJ0</accession>
<sequence length="145" mass="16630">MPLTILPRFSEVDVLGHVTNTALPVWFEEGRQEIFRHFSREASMRDLALILRRYEIDFLRQIQAGHEVRIETRIESIGRSSLSIVQQAFQFEALVASGHCVMVHFDYTTNASREIDAEQRQALSGLFTEEYALSLRETSARTAEA</sequence>
<dbReference type="EC" id="3.1.2.-" evidence="3"/>
<dbReference type="SUPFAM" id="SSF54637">
    <property type="entry name" value="Thioesterase/thiol ester dehydrase-isomerase"/>
    <property type="match status" value="1"/>
</dbReference>
<evidence type="ECO:0000256" key="2">
    <source>
        <dbReference type="ARBA" id="ARBA00022801"/>
    </source>
</evidence>
<evidence type="ECO:0000313" key="4">
    <source>
        <dbReference type="Proteomes" id="UP001288387"/>
    </source>
</evidence>
<protein>
    <submittedName>
        <fullName evidence="3">Thioesterase family protein</fullName>
        <ecNumber evidence="3">3.1.2.-</ecNumber>
    </submittedName>
</protein>
<comment type="similarity">
    <text evidence="1">Belongs to the 4-hydroxybenzoyl-CoA thioesterase family.</text>
</comment>